<organism evidence="1">
    <name type="scientific">human gut metagenome</name>
    <dbReference type="NCBI Taxonomy" id="408170"/>
    <lineage>
        <taxon>unclassified sequences</taxon>
        <taxon>metagenomes</taxon>
        <taxon>organismal metagenomes</taxon>
    </lineage>
</organism>
<evidence type="ECO:0000313" key="1">
    <source>
        <dbReference type="EMBL" id="EKC48655.1"/>
    </source>
</evidence>
<name>K1S4K8_9ZZZZ</name>
<evidence type="ECO:0008006" key="2">
    <source>
        <dbReference type="Google" id="ProtNLM"/>
    </source>
</evidence>
<gene>
    <name evidence="1" type="ORF">OBE_15061</name>
</gene>
<dbReference type="AlphaFoldDB" id="K1S4K8"/>
<reference evidence="1" key="1">
    <citation type="journal article" date="2013" name="Environ. Microbiol.">
        <title>Microbiota from the distal guts of lean and obese adolescents exhibit partial functional redundancy besides clear differences in community structure.</title>
        <authorList>
            <person name="Ferrer M."/>
            <person name="Ruiz A."/>
            <person name="Lanza F."/>
            <person name="Haange S.B."/>
            <person name="Oberbach A."/>
            <person name="Till H."/>
            <person name="Bargiela R."/>
            <person name="Campoy C."/>
            <person name="Segura M.T."/>
            <person name="Richter M."/>
            <person name="von Bergen M."/>
            <person name="Seifert J."/>
            <person name="Suarez A."/>
        </authorList>
    </citation>
    <scope>NUCLEOTIDE SEQUENCE</scope>
</reference>
<proteinExistence type="predicted"/>
<dbReference type="EMBL" id="AJWZ01010378">
    <property type="protein sequence ID" value="EKC48655.1"/>
    <property type="molecule type" value="Genomic_DNA"/>
</dbReference>
<sequence length="145" mass="16762">MLNIEKYKDELIEMGIINIDKLGVKNGEPIICENHTTEICESCDIGKSSIECSEAIKDWLFSEYKEPEVDWSKVAVDTPILVTLDEGIVSINKWYKKYFARFVDGKIYAWKNGKTSWTALDENDVCSWKHAKLTEMENTECNHFL</sequence>
<accession>K1S4K8</accession>
<comment type="caution">
    <text evidence="1">The sequence shown here is derived from an EMBL/GenBank/DDBJ whole genome shotgun (WGS) entry which is preliminary data.</text>
</comment>
<protein>
    <recommendedName>
        <fullName evidence="2">DUF551 domain-containing protein</fullName>
    </recommendedName>
</protein>